<dbReference type="AlphaFoldDB" id="A0A0A9AQT7"/>
<evidence type="ECO:0000313" key="1">
    <source>
        <dbReference type="EMBL" id="JAD49447.1"/>
    </source>
</evidence>
<name>A0A0A9AQT7_ARUDO</name>
<sequence length="51" mass="5964">MVYTSQNCIAKLEVPHQVSSQYHTKYLPKTLLYSHFLQPTYIPSSQLLLPR</sequence>
<protein>
    <submittedName>
        <fullName evidence="1">Uncharacterized protein</fullName>
    </submittedName>
</protein>
<dbReference type="EMBL" id="GBRH01248448">
    <property type="protein sequence ID" value="JAD49447.1"/>
    <property type="molecule type" value="Transcribed_RNA"/>
</dbReference>
<proteinExistence type="predicted"/>
<reference evidence="1" key="1">
    <citation type="submission" date="2014-09" db="EMBL/GenBank/DDBJ databases">
        <authorList>
            <person name="Magalhaes I.L.F."/>
            <person name="Oliveira U."/>
            <person name="Santos F.R."/>
            <person name="Vidigal T.H.D.A."/>
            <person name="Brescovit A.D."/>
            <person name="Santos A.J."/>
        </authorList>
    </citation>
    <scope>NUCLEOTIDE SEQUENCE</scope>
    <source>
        <tissue evidence="1">Shoot tissue taken approximately 20 cm above the soil surface</tissue>
    </source>
</reference>
<accession>A0A0A9AQT7</accession>
<reference evidence="1" key="2">
    <citation type="journal article" date="2015" name="Data Brief">
        <title>Shoot transcriptome of the giant reed, Arundo donax.</title>
        <authorList>
            <person name="Barrero R.A."/>
            <person name="Guerrero F.D."/>
            <person name="Moolhuijzen P."/>
            <person name="Goolsby J.A."/>
            <person name="Tidwell J."/>
            <person name="Bellgard S.E."/>
            <person name="Bellgard M.I."/>
        </authorList>
    </citation>
    <scope>NUCLEOTIDE SEQUENCE</scope>
    <source>
        <tissue evidence="1">Shoot tissue taken approximately 20 cm above the soil surface</tissue>
    </source>
</reference>
<organism evidence="1">
    <name type="scientific">Arundo donax</name>
    <name type="common">Giant reed</name>
    <name type="synonym">Donax arundinaceus</name>
    <dbReference type="NCBI Taxonomy" id="35708"/>
    <lineage>
        <taxon>Eukaryota</taxon>
        <taxon>Viridiplantae</taxon>
        <taxon>Streptophyta</taxon>
        <taxon>Embryophyta</taxon>
        <taxon>Tracheophyta</taxon>
        <taxon>Spermatophyta</taxon>
        <taxon>Magnoliopsida</taxon>
        <taxon>Liliopsida</taxon>
        <taxon>Poales</taxon>
        <taxon>Poaceae</taxon>
        <taxon>PACMAD clade</taxon>
        <taxon>Arundinoideae</taxon>
        <taxon>Arundineae</taxon>
        <taxon>Arundo</taxon>
    </lineage>
</organism>